<accession>A0A9J6RJE9</accession>
<evidence type="ECO:0000259" key="1">
    <source>
        <dbReference type="PROSITE" id="PS51186"/>
    </source>
</evidence>
<dbReference type="RefSeq" id="WP_258330644.1">
    <property type="nucleotide sequence ID" value="NZ_JAPTGG010000003.1"/>
</dbReference>
<dbReference type="InterPro" id="IPR000182">
    <property type="entry name" value="GNAT_dom"/>
</dbReference>
<dbReference type="PROSITE" id="PS51186">
    <property type="entry name" value="GNAT"/>
    <property type="match status" value="1"/>
</dbReference>
<feature type="domain" description="N-acetyltransferase" evidence="1">
    <location>
        <begin position="47"/>
        <end position="199"/>
    </location>
</feature>
<dbReference type="SUPFAM" id="SSF55729">
    <property type="entry name" value="Acyl-CoA N-acyltransferases (Nat)"/>
    <property type="match status" value="1"/>
</dbReference>
<dbReference type="Gene3D" id="3.40.630.30">
    <property type="match status" value="1"/>
</dbReference>
<dbReference type="Pfam" id="PF00583">
    <property type="entry name" value="Acetyltransf_1"/>
    <property type="match status" value="1"/>
</dbReference>
<keyword evidence="2" id="KW-0808">Transferase</keyword>
<dbReference type="EC" id="2.3.1.-" evidence="2"/>
<dbReference type="CDD" id="cd04301">
    <property type="entry name" value="NAT_SF"/>
    <property type="match status" value="1"/>
</dbReference>
<dbReference type="AlphaFoldDB" id="A0A9J6RJE9"/>
<comment type="caution">
    <text evidence="2">The sequence shown here is derived from an EMBL/GenBank/DDBJ whole genome shotgun (WGS) entry which is preliminary data.</text>
</comment>
<keyword evidence="3" id="KW-1185">Reference proteome</keyword>
<name>A0A9J6RJE9_9GAMM</name>
<proteinExistence type="predicted"/>
<sequence length="199" mass="22843">MASTYQHLKISSALAADAERISAVVASAFSHDPIWRWLFPQDSARNMILKQIVSGALRYPWVYKTENFESVAVWIPPYGSEMLPEHEQQLPETIKTLTGERAEQVSEFIELFEKIHPQTEPHYYLSLLATHDDYRGRGLGMALLEENLARLDEMHMPAYLESSNPANDKRYQAVGFEPIGRYQAPNNGPTFTAMWRDKR</sequence>
<organism evidence="2 3">
    <name type="scientific">Dasania phycosphaerae</name>
    <dbReference type="NCBI Taxonomy" id="2950436"/>
    <lineage>
        <taxon>Bacteria</taxon>
        <taxon>Pseudomonadati</taxon>
        <taxon>Pseudomonadota</taxon>
        <taxon>Gammaproteobacteria</taxon>
        <taxon>Cellvibrionales</taxon>
        <taxon>Spongiibacteraceae</taxon>
        <taxon>Dasania</taxon>
    </lineage>
</organism>
<dbReference type="GO" id="GO:0016747">
    <property type="term" value="F:acyltransferase activity, transferring groups other than amino-acyl groups"/>
    <property type="evidence" value="ECO:0007669"/>
    <property type="project" value="InterPro"/>
</dbReference>
<dbReference type="InterPro" id="IPR016181">
    <property type="entry name" value="Acyl_CoA_acyltransferase"/>
</dbReference>
<dbReference type="Proteomes" id="UP001069090">
    <property type="component" value="Unassembled WGS sequence"/>
</dbReference>
<protein>
    <submittedName>
        <fullName evidence="2">GNAT family N-acetyltransferase</fullName>
        <ecNumber evidence="2">2.3.1.-</ecNumber>
    </submittedName>
</protein>
<dbReference type="InterPro" id="IPR052523">
    <property type="entry name" value="Trichothecene_AcTrans"/>
</dbReference>
<reference evidence="2 3" key="1">
    <citation type="submission" date="2022-12" db="EMBL/GenBank/DDBJ databases">
        <title>Dasania phycosphaerae sp. nov., isolated from particulate material of the south coast of Korea.</title>
        <authorList>
            <person name="Jiang Y."/>
        </authorList>
    </citation>
    <scope>NUCLEOTIDE SEQUENCE [LARGE SCALE GENOMIC DNA]</scope>
    <source>
        <strain evidence="2 3">GY-19</strain>
    </source>
</reference>
<dbReference type="EMBL" id="JAPTGG010000003">
    <property type="protein sequence ID" value="MCZ0864489.1"/>
    <property type="molecule type" value="Genomic_DNA"/>
</dbReference>
<dbReference type="PANTHER" id="PTHR42791:SF1">
    <property type="entry name" value="N-ACETYLTRANSFERASE DOMAIN-CONTAINING PROTEIN"/>
    <property type="match status" value="1"/>
</dbReference>
<dbReference type="PANTHER" id="PTHR42791">
    <property type="entry name" value="GNAT FAMILY ACETYLTRANSFERASE"/>
    <property type="match status" value="1"/>
</dbReference>
<keyword evidence="2" id="KW-0012">Acyltransferase</keyword>
<gene>
    <name evidence="2" type="ORF">O0V09_04720</name>
</gene>
<evidence type="ECO:0000313" key="2">
    <source>
        <dbReference type="EMBL" id="MCZ0864489.1"/>
    </source>
</evidence>
<evidence type="ECO:0000313" key="3">
    <source>
        <dbReference type="Proteomes" id="UP001069090"/>
    </source>
</evidence>